<keyword evidence="1" id="KW-1133">Transmembrane helix</keyword>
<accession>A0A7C9HYT8</accession>
<dbReference type="Proteomes" id="UP000479692">
    <property type="component" value="Unassembled WGS sequence"/>
</dbReference>
<keyword evidence="1" id="KW-0812">Transmembrane</keyword>
<protein>
    <submittedName>
        <fullName evidence="2">Type IV pilus assembly protein PilW</fullName>
    </submittedName>
</protein>
<sequence>MPIRNRHIRAPRAVLGFTLVELMISLVLGMIVTAAALAMFLANKQVYSTSEHLGRIQENVRTSYEVMSREMRESAGNVCEANVDTVNVLRTNSNWWTNFDNRIRGFDGATPFPGDSFGTTAPARIAGTDAVELKAGLADSVGVVTHTTGQFTVNTVNHGFRTGDIALVCDFKQATVFQVTAASNGTSNVLQAAYAGTFVPGNCTTGMGFPLSCSMTGTVYMYPALSQIAHVRMSRWYIGANARGGRSLYQSTIVNVNGAPSPQFQEIADGVQDMELSYLLAGGNDYVPAASVSAAQWAQGNVIAVRIVLVVEVDQDGTTHEPITRRLEHTVTLRNRLT</sequence>
<dbReference type="Pfam" id="PF07963">
    <property type="entry name" value="N_methyl"/>
    <property type="match status" value="1"/>
</dbReference>
<proteinExistence type="predicted"/>
<organism evidence="2 3">
    <name type="scientific">Noviluteimonas gilva</name>
    <dbReference type="NCBI Taxonomy" id="2682097"/>
    <lineage>
        <taxon>Bacteria</taxon>
        <taxon>Pseudomonadati</taxon>
        <taxon>Pseudomonadota</taxon>
        <taxon>Gammaproteobacteria</taxon>
        <taxon>Lysobacterales</taxon>
        <taxon>Lysobacteraceae</taxon>
        <taxon>Noviluteimonas</taxon>
    </lineage>
</organism>
<comment type="caution">
    <text evidence="2">The sequence shown here is derived from an EMBL/GenBank/DDBJ whole genome shotgun (WGS) entry which is preliminary data.</text>
</comment>
<dbReference type="InterPro" id="IPR032092">
    <property type="entry name" value="PilW"/>
</dbReference>
<dbReference type="Pfam" id="PF16074">
    <property type="entry name" value="PilW"/>
    <property type="match status" value="1"/>
</dbReference>
<dbReference type="EMBL" id="WOXT01000002">
    <property type="protein sequence ID" value="MUV14414.1"/>
    <property type="molecule type" value="Genomic_DNA"/>
</dbReference>
<keyword evidence="3" id="KW-1185">Reference proteome</keyword>
<evidence type="ECO:0000313" key="2">
    <source>
        <dbReference type="EMBL" id="MUV14414.1"/>
    </source>
</evidence>
<dbReference type="InterPro" id="IPR012902">
    <property type="entry name" value="N_methyl_site"/>
</dbReference>
<dbReference type="RefSeq" id="WP_156642037.1">
    <property type="nucleotide sequence ID" value="NZ_WOXT01000002.1"/>
</dbReference>
<evidence type="ECO:0000313" key="3">
    <source>
        <dbReference type="Proteomes" id="UP000479692"/>
    </source>
</evidence>
<dbReference type="AlphaFoldDB" id="A0A7C9HYT8"/>
<reference evidence="2 3" key="1">
    <citation type="submission" date="2019-12" db="EMBL/GenBank/DDBJ databases">
        <authorList>
            <person name="Xu J."/>
        </authorList>
    </citation>
    <scope>NUCLEOTIDE SEQUENCE [LARGE SCALE GENOMIC DNA]</scope>
    <source>
        <strain evidence="2 3">HX-5-24</strain>
    </source>
</reference>
<dbReference type="GO" id="GO:0043683">
    <property type="term" value="P:type IV pilus assembly"/>
    <property type="evidence" value="ECO:0007669"/>
    <property type="project" value="InterPro"/>
</dbReference>
<gene>
    <name evidence="2" type="ORF">GN331_09370</name>
</gene>
<name>A0A7C9HYT8_9GAMM</name>
<feature type="transmembrane region" description="Helical" evidence="1">
    <location>
        <begin position="12"/>
        <end position="42"/>
    </location>
</feature>
<evidence type="ECO:0000256" key="1">
    <source>
        <dbReference type="SAM" id="Phobius"/>
    </source>
</evidence>
<keyword evidence="1" id="KW-0472">Membrane</keyword>